<organism evidence="7 8">
    <name type="scientific">Strigamia maritima</name>
    <name type="common">European centipede</name>
    <name type="synonym">Geophilus maritimus</name>
    <dbReference type="NCBI Taxonomy" id="126957"/>
    <lineage>
        <taxon>Eukaryota</taxon>
        <taxon>Metazoa</taxon>
        <taxon>Ecdysozoa</taxon>
        <taxon>Arthropoda</taxon>
        <taxon>Myriapoda</taxon>
        <taxon>Chilopoda</taxon>
        <taxon>Pleurostigmophora</taxon>
        <taxon>Geophilomorpha</taxon>
        <taxon>Linotaeniidae</taxon>
        <taxon>Strigamia</taxon>
    </lineage>
</organism>
<dbReference type="PANTHER" id="PTHR10350">
    <property type="entry name" value="NUCLEAR PORE COMPLEX PROTEIN NUP155"/>
    <property type="match status" value="1"/>
</dbReference>
<evidence type="ECO:0000259" key="6">
    <source>
        <dbReference type="Pfam" id="PF08801"/>
    </source>
</evidence>
<dbReference type="Gene3D" id="1.25.40.440">
    <property type="entry name" value="Nucleoporin, helical domain, central subdomain"/>
    <property type="match status" value="1"/>
</dbReference>
<evidence type="ECO:0000313" key="7">
    <source>
        <dbReference type="EnsemblMetazoa" id="SMAR008361-PA"/>
    </source>
</evidence>
<feature type="domain" description="Nucleoporin Nup133/Nup155-like N-terminal" evidence="6">
    <location>
        <begin position="79"/>
        <end position="448"/>
    </location>
</feature>
<protein>
    <recommendedName>
        <fullName evidence="9">Nucleoporin Nup133/Nup155-like N-terminal domain-containing protein</fullName>
    </recommendedName>
</protein>
<dbReference type="InterPro" id="IPR042537">
    <property type="entry name" value="Nucleoporin_Nup155_C_2"/>
</dbReference>
<dbReference type="Pfam" id="PF03177">
    <property type="entry name" value="Nucleoporin_C"/>
    <property type="match status" value="2"/>
</dbReference>
<comment type="similarity">
    <text evidence="2">Belongs to the non-repetitive/WGA-negative nucleoporin family.</text>
</comment>
<name>T1J433_STRMM</name>
<keyword evidence="8" id="KW-1185">Reference proteome</keyword>
<dbReference type="GO" id="GO:0006405">
    <property type="term" value="P:RNA export from nucleus"/>
    <property type="evidence" value="ECO:0007669"/>
    <property type="project" value="TreeGrafter"/>
</dbReference>
<dbReference type="InterPro" id="IPR042533">
    <property type="entry name" value="Nucleoporin_Nup155_C_1"/>
</dbReference>
<dbReference type="STRING" id="126957.T1J433"/>
<evidence type="ECO:0000256" key="1">
    <source>
        <dbReference type="ARBA" id="ARBA00004123"/>
    </source>
</evidence>
<evidence type="ECO:0000259" key="5">
    <source>
        <dbReference type="Pfam" id="PF03177"/>
    </source>
</evidence>
<dbReference type="InterPro" id="IPR007187">
    <property type="entry name" value="Nucleoporin_Nup133/Nup155_C"/>
</dbReference>
<dbReference type="eggNOG" id="KOG1900">
    <property type="taxonomic scope" value="Eukaryota"/>
</dbReference>
<dbReference type="Proteomes" id="UP000014500">
    <property type="component" value="Unassembled WGS sequence"/>
</dbReference>
<feature type="domain" description="Nucleoporin Nup133/Nup155-like C-terminal" evidence="5">
    <location>
        <begin position="612"/>
        <end position="1037"/>
    </location>
</feature>
<evidence type="ECO:0008006" key="9">
    <source>
        <dbReference type="Google" id="ProtNLM"/>
    </source>
</evidence>
<dbReference type="Gene3D" id="1.20.120.1880">
    <property type="entry name" value="Nucleoporin, helical C-terminal domain"/>
    <property type="match status" value="1"/>
</dbReference>
<dbReference type="InterPro" id="IPR042538">
    <property type="entry name" value="Nucleoporin_Nup155_C_3"/>
</dbReference>
<dbReference type="GO" id="GO:0036228">
    <property type="term" value="P:protein localization to nuclear inner membrane"/>
    <property type="evidence" value="ECO:0007669"/>
    <property type="project" value="TreeGrafter"/>
</dbReference>
<dbReference type="GO" id="GO:0044611">
    <property type="term" value="C:nuclear pore inner ring"/>
    <property type="evidence" value="ECO:0007669"/>
    <property type="project" value="TreeGrafter"/>
</dbReference>
<evidence type="ECO:0000256" key="2">
    <source>
        <dbReference type="ARBA" id="ARBA00007373"/>
    </source>
</evidence>
<dbReference type="FunFam" id="1.25.40.440:FF:000001">
    <property type="entry name" value="Nuclear pore complex subunit"/>
    <property type="match status" value="1"/>
</dbReference>
<feature type="domain" description="Nucleoporin Nup133/Nup155-like C-terminal" evidence="5">
    <location>
        <begin position="1061"/>
        <end position="1261"/>
    </location>
</feature>
<dbReference type="Gene3D" id="1.20.58.1780">
    <property type="match status" value="1"/>
</dbReference>
<evidence type="ECO:0000256" key="4">
    <source>
        <dbReference type="ARBA" id="ARBA00023242"/>
    </source>
</evidence>
<reference evidence="8" key="1">
    <citation type="submission" date="2011-05" db="EMBL/GenBank/DDBJ databases">
        <authorList>
            <person name="Richards S.R."/>
            <person name="Qu J."/>
            <person name="Jiang H."/>
            <person name="Jhangiani S.N."/>
            <person name="Agravi P."/>
            <person name="Goodspeed R."/>
            <person name="Gross S."/>
            <person name="Mandapat C."/>
            <person name="Jackson L."/>
            <person name="Mathew T."/>
            <person name="Pu L."/>
            <person name="Thornton R."/>
            <person name="Saada N."/>
            <person name="Wilczek-Boney K.B."/>
            <person name="Lee S."/>
            <person name="Kovar C."/>
            <person name="Wu Y."/>
            <person name="Scherer S.E."/>
            <person name="Worley K.C."/>
            <person name="Muzny D.M."/>
            <person name="Gibbs R."/>
        </authorList>
    </citation>
    <scope>NUCLEOTIDE SEQUENCE</scope>
    <source>
        <strain evidence="8">Brora</strain>
    </source>
</reference>
<keyword evidence="4" id="KW-0539">Nucleus</keyword>
<reference evidence="7" key="2">
    <citation type="submission" date="2015-02" db="UniProtKB">
        <authorList>
            <consortium name="EnsemblMetazoa"/>
        </authorList>
    </citation>
    <scope>IDENTIFICATION</scope>
</reference>
<dbReference type="Pfam" id="PF08801">
    <property type="entry name" value="Nucleoporin_N"/>
    <property type="match status" value="1"/>
</dbReference>
<dbReference type="PhylomeDB" id="T1J433"/>
<dbReference type="EnsemblMetazoa" id="SMAR008361-RA">
    <property type="protein sequence ID" value="SMAR008361-PA"/>
    <property type="gene ID" value="SMAR008361"/>
</dbReference>
<comment type="subcellular location">
    <subcellularLocation>
        <location evidence="1">Nucleus</location>
    </subcellularLocation>
</comment>
<proteinExistence type="inferred from homology"/>
<dbReference type="SUPFAM" id="SSF50978">
    <property type="entry name" value="WD40 repeat-like"/>
    <property type="match status" value="1"/>
</dbReference>
<dbReference type="PANTHER" id="PTHR10350:SF6">
    <property type="entry name" value="NUCLEAR PORE COMPLEX PROTEIN NUP155"/>
    <property type="match status" value="1"/>
</dbReference>
<evidence type="ECO:0000256" key="3">
    <source>
        <dbReference type="ARBA" id="ARBA00022448"/>
    </source>
</evidence>
<accession>T1J433</accession>
<sequence length="1286" mass="145821">MGSHSIVAPPSNNQQEEMAAKMMDRFIQKDSSYQDLIEILHMSGHTEPHVSGLQDFDYPDVSSPNLGLGVFKPTNIARRVPLPAELVEQFAHMQSNCMMGLFPEIGRAWLTIDSDLFVWTYNNATDLAYFNGLNETILSVTLARPKPGIFRSHVHYLLCLATPVEVILLGVSFSGDDFYQSEMHLLPEPLFTLPSDNTFFVCMASTPSGRIFMGSKDGCLYEFFIKLQTVGLLVNVAKSIIRVIPSHAIVQISIDNTRQILFTRSEKGTIQVFDMGKRGDEMYKVITMSHQTITNYATKLANTIDPSNFKTVVHIAAVEDTESAHINLVVVTQTGVRLYFTTSMSHTAIPSRPNYLHLMHIRLPPGFAANAVPQRPSKVHMAHYRKGSLLLVSSQNNDDVLWLLSSDNFPFQQHLMETQCIIPLDSKVWAMAEVSNPELRILPQRHVNNPVEPPLVVTQHFQPPRQFHFLTPQGIYIVSQIRPVDRLRQLLIENQGPECDAVKSFFILNQEEQACASCLILACSSSVQDLQVAEWATRAFFIFGGEPHIMHQQMLSSPLPPHHETFGSPISPSGWPIGSHTPGQQTSTPIMSGNSFVQTPHSTSEGTQMVFSGKHNGLYLYASRIIRYIWDSYFVREFTVKTEQGKMKYLENLLNSNDFDVYLSQISVLREFLEKNGQIKQPQNVSRVRNYLHLQTNKSQVEAQLQERSSLVQLQLLLSRMAEMLGLCKVLVEHQFSVIASTLDRDSQTQLRSMTFRDLVINGRGVASGLVTALVNRYLGDCAATDTISSRLEQVCPSLYKPEDAISAKTIEILLHARQVHNIQEKEQLISDALKLAKQIPLETNLGLICSHFQAVECYSAVVELCLMAASQCDPQDVALQFYRNGQPAEDQQGVYYYVKRMEIYKIILDTLSDFNPKVPTIPKLPGPPSEQQPQSTSETIRLNESAEHCEKMLNYVLKSNDELCHVALYDWLLERKMTDKLLEVRTSYLENFLKRSMTVQQETSPMLNLLWKFYEKSGNYSAAARILAKLAERERNRLGFDRTYRILISSRNLQIADALQKTVTTTLMPQLECQLMPITKLYEDYAEPHQLAECQLAIVHCANYHDPALVERLWSNIIDKELTTVSTSQPETIMTVVASKMIKLGRLYVSSLNYFPIVYLIRTLEQKSSVLGLDFDWVFSIMQTIGINFPRLFEIYDKLYKAKDPIWPSLRKPLHLLQVLHALIENFISNPFGSQQERRQIASNCLDCISRYLVDLQALSPSINQSVDTLMKDFKSVQAKLDRLA</sequence>
<dbReference type="GO" id="GO:0017056">
    <property type="term" value="F:structural constituent of nuclear pore"/>
    <property type="evidence" value="ECO:0007669"/>
    <property type="project" value="InterPro"/>
</dbReference>
<keyword evidence="3" id="KW-0813">Transport</keyword>
<dbReference type="InterPro" id="IPR014908">
    <property type="entry name" value="Nucleoporin_Nup133/Nup155_N"/>
</dbReference>
<dbReference type="GO" id="GO:0006606">
    <property type="term" value="P:protein import into nucleus"/>
    <property type="evidence" value="ECO:0007669"/>
    <property type="project" value="TreeGrafter"/>
</dbReference>
<dbReference type="InterPro" id="IPR004870">
    <property type="entry name" value="Nucleoporin_Nup155"/>
</dbReference>
<dbReference type="InterPro" id="IPR036322">
    <property type="entry name" value="WD40_repeat_dom_sf"/>
</dbReference>
<dbReference type="HOGENOM" id="CLU_000429_0_0_1"/>
<dbReference type="GO" id="GO:0000972">
    <property type="term" value="P:transcription-dependent tethering of RNA polymerase II gene DNA at nuclear periphery"/>
    <property type="evidence" value="ECO:0007669"/>
    <property type="project" value="TreeGrafter"/>
</dbReference>
<dbReference type="OMA" id="SWAPFQK"/>
<dbReference type="Gene3D" id="1.25.40.450">
    <property type="entry name" value="Nucleoporin, helical domain, N-terminal subdomain"/>
    <property type="match status" value="1"/>
</dbReference>
<dbReference type="EMBL" id="JH431835">
    <property type="status" value="NOT_ANNOTATED_CDS"/>
    <property type="molecule type" value="Genomic_DNA"/>
</dbReference>
<evidence type="ECO:0000313" key="8">
    <source>
        <dbReference type="Proteomes" id="UP000014500"/>
    </source>
</evidence>